<name>A0ABM7ZSU9_STRNI</name>
<feature type="compositionally biased region" description="Low complexity" evidence="1">
    <location>
        <begin position="110"/>
        <end position="121"/>
    </location>
</feature>
<feature type="region of interest" description="Disordered" evidence="1">
    <location>
        <begin position="96"/>
        <end position="134"/>
    </location>
</feature>
<sequence>MTASTPPVLPDERLAAGAARLTVQHAGRFSAETVERPLVGSDARPATTAHVHSHLVVLAERLTTERLDAPAHVQGAPGSGLPRVLFVCSGPSPIPTAPRSPSCAVSATKSTPTSPTCSTPCRATDLPPAPAPAQ</sequence>
<protein>
    <recommendedName>
        <fullName evidence="2">Protein-tyrosine-phosphatase-like N-terminal domain-containing protein</fullName>
    </recommendedName>
</protein>
<evidence type="ECO:0000259" key="2">
    <source>
        <dbReference type="Pfam" id="PF21234"/>
    </source>
</evidence>
<reference evidence="3" key="1">
    <citation type="submission" date="2022-06" db="EMBL/GenBank/DDBJ databases">
        <title>Complete genome sequence of Streptomyces nigrescens HEK616.</title>
        <authorList>
            <person name="Asamizu S."/>
            <person name="Onaka H."/>
        </authorList>
    </citation>
    <scope>NUCLEOTIDE SEQUENCE</scope>
    <source>
        <strain evidence="3">HEK616</strain>
    </source>
</reference>
<dbReference type="RefSeq" id="WP_261953310.1">
    <property type="nucleotide sequence ID" value="NZ_AP026073.1"/>
</dbReference>
<proteinExistence type="predicted"/>
<evidence type="ECO:0000256" key="1">
    <source>
        <dbReference type="SAM" id="MobiDB-lite"/>
    </source>
</evidence>
<dbReference type="Gene3D" id="1.10.8.1060">
    <property type="entry name" value="Corynebacterium glutamicum thioredoxin-dependent arsenate reductase, N-terminal domain"/>
    <property type="match status" value="1"/>
</dbReference>
<accession>A0ABM7ZSU9</accession>
<evidence type="ECO:0000313" key="4">
    <source>
        <dbReference type="Proteomes" id="UP001059597"/>
    </source>
</evidence>
<dbReference type="EMBL" id="AP026073">
    <property type="protein sequence ID" value="BDM69402.1"/>
    <property type="molecule type" value="Genomic_DNA"/>
</dbReference>
<evidence type="ECO:0000313" key="3">
    <source>
        <dbReference type="EMBL" id="BDM69402.1"/>
    </source>
</evidence>
<feature type="domain" description="Protein-tyrosine-phosphatase-like N-terminal" evidence="2">
    <location>
        <begin position="15"/>
        <end position="70"/>
    </location>
</feature>
<gene>
    <name evidence="3" type="ORF">HEK616_28890</name>
</gene>
<dbReference type="Proteomes" id="UP001059597">
    <property type="component" value="Chromosome"/>
</dbReference>
<dbReference type="Pfam" id="PF21234">
    <property type="entry name" value="Phosphatase-like_N"/>
    <property type="match status" value="1"/>
</dbReference>
<keyword evidence="4" id="KW-1185">Reference proteome</keyword>
<organism evidence="3 4">
    <name type="scientific">Streptomyces nigrescens</name>
    <dbReference type="NCBI Taxonomy" id="1920"/>
    <lineage>
        <taxon>Bacteria</taxon>
        <taxon>Bacillati</taxon>
        <taxon>Actinomycetota</taxon>
        <taxon>Actinomycetes</taxon>
        <taxon>Kitasatosporales</taxon>
        <taxon>Streptomycetaceae</taxon>
        <taxon>Streptomyces</taxon>
    </lineage>
</organism>
<dbReference type="InterPro" id="IPR048716">
    <property type="entry name" value="Phosphatase-like_N"/>
</dbReference>